<dbReference type="InterPro" id="IPR051049">
    <property type="entry name" value="Dienelactone_hydrolase-like"/>
</dbReference>
<dbReference type="Proteomes" id="UP000326641">
    <property type="component" value="Unassembled WGS sequence"/>
</dbReference>
<dbReference type="InterPro" id="IPR029058">
    <property type="entry name" value="AB_hydrolase_fold"/>
</dbReference>
<dbReference type="AlphaFoldDB" id="A0A564WB47"/>
<dbReference type="Pfam" id="PF01738">
    <property type="entry name" value="DLH"/>
    <property type="match status" value="1"/>
</dbReference>
<dbReference type="EMBL" id="UXAT02000006">
    <property type="protein sequence ID" value="VUX45676.1"/>
    <property type="molecule type" value="Genomic_DNA"/>
</dbReference>
<dbReference type="InterPro" id="IPR002925">
    <property type="entry name" value="Dienelactn_hydro"/>
</dbReference>
<reference evidence="2" key="1">
    <citation type="submission" date="2018-11" db="EMBL/GenBank/DDBJ databases">
        <authorList>
            <person name="Onetto C."/>
        </authorList>
    </citation>
    <scope>NUCLEOTIDE SEQUENCE [LARGE SCALE GENOMIC DNA]</scope>
</reference>
<feature type="domain" description="Dienelactone hydrolase" evidence="1">
    <location>
        <begin position="16"/>
        <end position="220"/>
    </location>
</feature>
<keyword evidence="2" id="KW-0378">Hydrolase</keyword>
<dbReference type="Gene3D" id="3.40.50.1820">
    <property type="entry name" value="alpha/beta hydrolase"/>
    <property type="match status" value="1"/>
</dbReference>
<gene>
    <name evidence="2" type="primary">clcD</name>
    <name evidence="2" type="ORF">DF3PA_140057</name>
</gene>
<sequence length="222" mass="23885">MGETIRLEASDGHALSAYRARAKGVRKGGVVVVQEVFGVNSHIRSVCDRFAAAGYEAVAPALFDRLRSGVELDYDETGIAEGRTLVSELGWDNPLVDIAAAAKALDPNGAVGVVGYCWGGSVSFLAACQLNVACVAAYYGRHIVEFLGETPHCPLILHFGTEDPLIPIENVEKIRVAFPDVPIYLYHGAGHGFNCDQRKDYRADAAKIALDRTLSLFAQHLA</sequence>
<name>A0A564WB47_9PROT</name>
<dbReference type="SUPFAM" id="SSF53474">
    <property type="entry name" value="alpha/beta-Hydrolases"/>
    <property type="match status" value="1"/>
</dbReference>
<evidence type="ECO:0000313" key="3">
    <source>
        <dbReference type="Proteomes" id="UP000326641"/>
    </source>
</evidence>
<accession>A0A564WB47</accession>
<dbReference type="GO" id="GO:0008806">
    <property type="term" value="F:carboxymethylenebutenolidase activity"/>
    <property type="evidence" value="ECO:0007669"/>
    <property type="project" value="UniProtKB-EC"/>
</dbReference>
<keyword evidence="3" id="KW-1185">Reference proteome</keyword>
<protein>
    <submittedName>
        <fullName evidence="2">Carboxymethylenebutenolidase (Dienelactone hydrolase) (DLH)</fullName>
        <ecNumber evidence="2">3.1.1.45</ecNumber>
    </submittedName>
</protein>
<dbReference type="EC" id="3.1.1.45" evidence="2"/>
<organism evidence="2 3">
    <name type="scientific">Candidatus Defluviicoccus seviourii</name>
    <dbReference type="NCBI Taxonomy" id="2565273"/>
    <lineage>
        <taxon>Bacteria</taxon>
        <taxon>Pseudomonadati</taxon>
        <taxon>Pseudomonadota</taxon>
        <taxon>Alphaproteobacteria</taxon>
        <taxon>Rhodospirillales</taxon>
        <taxon>Rhodospirillaceae</taxon>
        <taxon>Defluviicoccus</taxon>
    </lineage>
</organism>
<proteinExistence type="predicted"/>
<evidence type="ECO:0000259" key="1">
    <source>
        <dbReference type="Pfam" id="PF01738"/>
    </source>
</evidence>
<comment type="caution">
    <text evidence="2">The sequence shown here is derived from an EMBL/GenBank/DDBJ whole genome shotgun (WGS) entry which is preliminary data.</text>
</comment>
<dbReference type="PANTHER" id="PTHR46623:SF6">
    <property type="entry name" value="ALPHA_BETA-HYDROLASES SUPERFAMILY PROTEIN"/>
    <property type="match status" value="1"/>
</dbReference>
<dbReference type="PANTHER" id="PTHR46623">
    <property type="entry name" value="CARBOXYMETHYLENEBUTENOLIDASE-RELATED"/>
    <property type="match status" value="1"/>
</dbReference>
<evidence type="ECO:0000313" key="2">
    <source>
        <dbReference type="EMBL" id="VUX45676.1"/>
    </source>
</evidence>